<dbReference type="Proteomes" id="UP000325785">
    <property type="component" value="Chromosome"/>
</dbReference>
<dbReference type="SUPFAM" id="SSF101790">
    <property type="entry name" value="Aminomethyltransferase beta-barrel domain"/>
    <property type="match status" value="1"/>
</dbReference>
<dbReference type="InterPro" id="IPR036188">
    <property type="entry name" value="FAD/NAD-bd_sf"/>
</dbReference>
<dbReference type="PATRIC" id="fig|540747.5.peg.2988"/>
<dbReference type="RefSeq" id="WP_057820049.1">
    <property type="nucleotide sequence ID" value="NZ_CP031598.1"/>
</dbReference>
<feature type="domain" description="FAD dependent oxidoreductase" evidence="3">
    <location>
        <begin position="9"/>
        <end position="365"/>
    </location>
</feature>
<dbReference type="EMBL" id="CP031598">
    <property type="protein sequence ID" value="QEW25291.1"/>
    <property type="molecule type" value="Genomic_DNA"/>
</dbReference>
<dbReference type="InterPro" id="IPR027266">
    <property type="entry name" value="TrmE/GcvT-like"/>
</dbReference>
<evidence type="ECO:0000256" key="1">
    <source>
        <dbReference type="ARBA" id="ARBA00008609"/>
    </source>
</evidence>
<dbReference type="SUPFAM" id="SSF54373">
    <property type="entry name" value="FAD-linked reductases, C-terminal domain"/>
    <property type="match status" value="1"/>
</dbReference>
<dbReference type="Gene3D" id="2.40.30.110">
    <property type="entry name" value="Aminomethyltransferase beta-barrel domains"/>
    <property type="match status" value="1"/>
</dbReference>
<dbReference type="STRING" id="540747.SAMN04488031_106179"/>
<dbReference type="Pfam" id="PF01266">
    <property type="entry name" value="DAO"/>
    <property type="match status" value="1"/>
</dbReference>
<evidence type="ECO:0000259" key="4">
    <source>
        <dbReference type="Pfam" id="PF01571"/>
    </source>
</evidence>
<dbReference type="SUPFAM" id="SSF103025">
    <property type="entry name" value="Folate-binding domain"/>
    <property type="match status" value="1"/>
</dbReference>
<name>A0A0T5P3L0_9RHOB</name>
<feature type="domain" description="GCVT N-terminal" evidence="4">
    <location>
        <begin position="425"/>
        <end position="701"/>
    </location>
</feature>
<evidence type="ECO:0000313" key="9">
    <source>
        <dbReference type="Proteomes" id="UP000051401"/>
    </source>
</evidence>
<comment type="similarity">
    <text evidence="1">Belongs to the GcvT family.</text>
</comment>
<evidence type="ECO:0000313" key="7">
    <source>
        <dbReference type="EMBL" id="KRS15518.1"/>
    </source>
</evidence>
<dbReference type="OrthoDB" id="7156675at2"/>
<dbReference type="Gene3D" id="3.30.9.10">
    <property type="entry name" value="D-Amino Acid Oxidase, subunit A, domain 2"/>
    <property type="match status" value="1"/>
</dbReference>
<dbReference type="PANTHER" id="PTHR43757">
    <property type="entry name" value="AMINOMETHYLTRANSFERASE"/>
    <property type="match status" value="1"/>
</dbReference>
<dbReference type="GO" id="GO:0032259">
    <property type="term" value="P:methylation"/>
    <property type="evidence" value="ECO:0007669"/>
    <property type="project" value="UniProtKB-KW"/>
</dbReference>
<evidence type="ECO:0000313" key="8">
    <source>
        <dbReference type="EMBL" id="QEW25291.1"/>
    </source>
</evidence>
<dbReference type="InterPro" id="IPR032503">
    <property type="entry name" value="FAO_M"/>
</dbReference>
<evidence type="ECO:0000259" key="3">
    <source>
        <dbReference type="Pfam" id="PF01266"/>
    </source>
</evidence>
<dbReference type="PANTHER" id="PTHR43757:SF2">
    <property type="entry name" value="AMINOMETHYLTRANSFERASE, MITOCHONDRIAL"/>
    <property type="match status" value="1"/>
</dbReference>
<keyword evidence="8" id="KW-0489">Methyltransferase</keyword>
<dbReference type="AlphaFoldDB" id="A0A0T5P3L0"/>
<protein>
    <submittedName>
        <fullName evidence="8">Aminomethyltransferase</fullName>
        <ecNumber evidence="8">2.1.2.10</ecNumber>
    </submittedName>
    <submittedName>
        <fullName evidence="7">Sarcosine dehydrogenase</fullName>
    </submittedName>
</protein>
<dbReference type="Gene3D" id="3.30.70.1400">
    <property type="entry name" value="Aminomethyltransferase beta-barrel domains"/>
    <property type="match status" value="1"/>
</dbReference>
<dbReference type="GO" id="GO:0004047">
    <property type="term" value="F:aminomethyltransferase activity"/>
    <property type="evidence" value="ECO:0007669"/>
    <property type="project" value="UniProtKB-EC"/>
</dbReference>
<evidence type="ECO:0000256" key="2">
    <source>
        <dbReference type="ARBA" id="ARBA00023002"/>
    </source>
</evidence>
<dbReference type="GO" id="GO:0016491">
    <property type="term" value="F:oxidoreductase activity"/>
    <property type="evidence" value="ECO:0007669"/>
    <property type="project" value="UniProtKB-KW"/>
</dbReference>
<dbReference type="InterPro" id="IPR006076">
    <property type="entry name" value="FAD-dep_OxRdtase"/>
</dbReference>
<reference evidence="7 9" key="1">
    <citation type="submission" date="2015-04" db="EMBL/GenBank/DDBJ databases">
        <title>The draft genome sequence of Roseovarius indicus B108T.</title>
        <authorList>
            <person name="Li G."/>
            <person name="Lai Q."/>
            <person name="Shao Z."/>
            <person name="Yan P."/>
        </authorList>
    </citation>
    <scope>NUCLEOTIDE SEQUENCE [LARGE SCALE GENOMIC DNA]</scope>
    <source>
        <strain evidence="7 9">B108</strain>
    </source>
</reference>
<keyword evidence="9" id="KW-1185">Reference proteome</keyword>
<dbReference type="EC" id="2.1.2.10" evidence="8"/>
<dbReference type="Gene3D" id="3.30.1360.120">
    <property type="entry name" value="Probable tRNA modification gtpase trme, domain 1"/>
    <property type="match status" value="1"/>
</dbReference>
<evidence type="ECO:0000259" key="5">
    <source>
        <dbReference type="Pfam" id="PF08669"/>
    </source>
</evidence>
<dbReference type="Pfam" id="PF08669">
    <property type="entry name" value="GCV_T_C"/>
    <property type="match status" value="1"/>
</dbReference>
<dbReference type="Pfam" id="PF01571">
    <property type="entry name" value="GCV_T"/>
    <property type="match status" value="1"/>
</dbReference>
<dbReference type="KEGG" id="rid:RIdsm_01077"/>
<dbReference type="InterPro" id="IPR028896">
    <property type="entry name" value="GcvT/YgfZ/DmdA"/>
</dbReference>
<dbReference type="InterPro" id="IPR029043">
    <property type="entry name" value="GcvT/YgfZ_C"/>
</dbReference>
<evidence type="ECO:0000259" key="6">
    <source>
        <dbReference type="Pfam" id="PF16350"/>
    </source>
</evidence>
<dbReference type="Proteomes" id="UP000051401">
    <property type="component" value="Unassembled WGS sequence"/>
</dbReference>
<feature type="domain" description="Aminomethyltransferase C-terminal" evidence="5">
    <location>
        <begin position="722"/>
        <end position="799"/>
    </location>
</feature>
<evidence type="ECO:0000313" key="10">
    <source>
        <dbReference type="Proteomes" id="UP000325785"/>
    </source>
</evidence>
<proteinExistence type="inferred from homology"/>
<dbReference type="Pfam" id="PF16350">
    <property type="entry name" value="FAO_M"/>
    <property type="match status" value="1"/>
</dbReference>
<dbReference type="EMBL" id="LAXI01000021">
    <property type="protein sequence ID" value="KRS15518.1"/>
    <property type="molecule type" value="Genomic_DNA"/>
</dbReference>
<gene>
    <name evidence="8" type="primary">gcvT_4</name>
    <name evidence="8" type="ORF">RIdsm_01077</name>
    <name evidence="7" type="ORF">XM52_23150</name>
</gene>
<reference evidence="8 10" key="2">
    <citation type="submission" date="2018-08" db="EMBL/GenBank/DDBJ databases">
        <title>Genetic Globetrotter - A new plasmid hitch-hiking vast phylogenetic and geographic distances.</title>
        <authorList>
            <person name="Vollmers J."/>
            <person name="Petersen J."/>
        </authorList>
    </citation>
    <scope>NUCLEOTIDE SEQUENCE [LARGE SCALE GENOMIC DNA]</scope>
    <source>
        <strain evidence="8 10">DSM 26383</strain>
    </source>
</reference>
<feature type="domain" description="FAD dependent oxidoreductase central" evidence="6">
    <location>
        <begin position="368"/>
        <end position="423"/>
    </location>
</feature>
<accession>A0A0T5P3L0</accession>
<dbReference type="InterPro" id="IPR013977">
    <property type="entry name" value="GcvT_C"/>
</dbReference>
<dbReference type="Gene3D" id="3.50.50.60">
    <property type="entry name" value="FAD/NAD(P)-binding domain"/>
    <property type="match status" value="1"/>
</dbReference>
<dbReference type="GO" id="GO:0008168">
    <property type="term" value="F:methyltransferase activity"/>
    <property type="evidence" value="ECO:0007669"/>
    <property type="project" value="UniProtKB-KW"/>
</dbReference>
<organism evidence="7 9">
    <name type="scientific">Roseovarius indicus</name>
    <dbReference type="NCBI Taxonomy" id="540747"/>
    <lineage>
        <taxon>Bacteria</taxon>
        <taxon>Pseudomonadati</taxon>
        <taxon>Pseudomonadota</taxon>
        <taxon>Alphaproteobacteria</taxon>
        <taxon>Rhodobacterales</taxon>
        <taxon>Roseobacteraceae</taxon>
        <taxon>Roseovarius</taxon>
    </lineage>
</organism>
<keyword evidence="8" id="KW-0808">Transferase</keyword>
<dbReference type="PROSITE" id="PS51257">
    <property type="entry name" value="PROKAR_LIPOPROTEIN"/>
    <property type="match status" value="1"/>
</dbReference>
<sequence>MTAHAAKHLIIGGGIIGCSVAYHLAKSGETDIVLLEKASLTEGATWHAAGLVGQLRSSRNTTRMLKRSVAMYDALEAETGMAFDWKKVGSLRLAATRERLLEARRLATMARGFGLEMEIITPAEAKELFPYIDADGLEGAAFIPSDGHIDPASLCQAIAAGARKRGVQIRQGVKVTDFEITGRRITKVMTTEGDYEAENIILAAGMWSRELAAKLGVTVPACAVEHQYIVTEPLPTPELVKDLPTLRDPERLVYYKPDAGGRLVIGGYEEGTLPFGDKGIPGEFVRQLLPDNLDRFAPLAEMAGQVTPVVNEVGIRQVINGPIPYSADGDFVMGWAPELDNLMLSTGFLYGIAAGGGAGEMIAEWILEGRPSLDLWPLDVRRFSPHHATRAFMYPRAVEHYAHHYKMRYPGQEAETARNLRLSPLYDRLKEHGAVYGSKNGWERPLWFAPEGVEPVDQLDFINPGWKKYAAEEHKTVREGVALVDQSSFAKFELIGKGALDALQGMAVSNMDKPVGSVIYTQLCNETGGIEADLTITRLAEDRFYIVTGSGFGVHDSDWIRRALPKDGSVHLIDMTSARAVINICGPKSRDVLQSVSEMDLSNDAFPFGTAQDIIVSAAHVQAVRIGYVGELGWELHIPTEFARHVYDCLWEAGQPHGIRDVGYRAIESLRLEKGYLYWSADITPDYTPIEAGLGFRVHLKSKGDYTGRAVLEKQKLNGTDRRLCTFTCDDKLPITGGETILLGNETVSLASSAGYGNTVGKTIILGYLPATLDEETDFELEVFGERHPIRRADGPLYDPANERLKA</sequence>
<keyword evidence="2" id="KW-0560">Oxidoreductase</keyword>
<dbReference type="SUPFAM" id="SSF51905">
    <property type="entry name" value="FAD/NAD(P)-binding domain"/>
    <property type="match status" value="1"/>
</dbReference>
<dbReference type="InterPro" id="IPR006222">
    <property type="entry name" value="GCVT_N"/>
</dbReference>